<proteinExistence type="predicted"/>
<comment type="caution">
    <text evidence="2">The sequence shown here is derived from an EMBL/GenBank/DDBJ whole genome shotgun (WGS) entry which is preliminary data.</text>
</comment>
<gene>
    <name evidence="2" type="ORF">ACJ72_08335</name>
</gene>
<feature type="compositionally biased region" description="Basic and acidic residues" evidence="1">
    <location>
        <begin position="73"/>
        <end position="82"/>
    </location>
</feature>
<organism evidence="2 3">
    <name type="scientific">Emergomyces africanus</name>
    <dbReference type="NCBI Taxonomy" id="1955775"/>
    <lineage>
        <taxon>Eukaryota</taxon>
        <taxon>Fungi</taxon>
        <taxon>Dikarya</taxon>
        <taxon>Ascomycota</taxon>
        <taxon>Pezizomycotina</taxon>
        <taxon>Eurotiomycetes</taxon>
        <taxon>Eurotiomycetidae</taxon>
        <taxon>Onygenales</taxon>
        <taxon>Ajellomycetaceae</taxon>
        <taxon>Emergomyces</taxon>
    </lineage>
</organism>
<sequence length="82" mass="8839">MSCQLPVLVLGLGSPVHGNQSQTDLASSSSPSQQPPYTNQPYTTVYLRSITHSINSTTSTMSNIPDADPDEPVETKPFKFVT</sequence>
<evidence type="ECO:0000313" key="2">
    <source>
        <dbReference type="EMBL" id="OAX77368.1"/>
    </source>
</evidence>
<evidence type="ECO:0000256" key="1">
    <source>
        <dbReference type="SAM" id="MobiDB-lite"/>
    </source>
</evidence>
<dbReference type="AlphaFoldDB" id="A0A1B7NKR2"/>
<feature type="non-terminal residue" evidence="2">
    <location>
        <position position="82"/>
    </location>
</feature>
<dbReference type="Proteomes" id="UP000091918">
    <property type="component" value="Unassembled WGS sequence"/>
</dbReference>
<feature type="region of interest" description="Disordered" evidence="1">
    <location>
        <begin position="57"/>
        <end position="82"/>
    </location>
</feature>
<protein>
    <submittedName>
        <fullName evidence="2">Uncharacterized protein</fullName>
    </submittedName>
</protein>
<reference evidence="2 3" key="1">
    <citation type="submission" date="2015-07" db="EMBL/GenBank/DDBJ databases">
        <title>Emmonsia species relationships and genome sequence.</title>
        <authorList>
            <person name="Cuomo C.A."/>
            <person name="Schwartz I.S."/>
            <person name="Kenyon C."/>
            <person name="de Hoog G.S."/>
            <person name="Govender N.P."/>
            <person name="Botha A."/>
            <person name="Moreno L."/>
            <person name="de Vries M."/>
            <person name="Munoz J.F."/>
            <person name="Stielow J.B."/>
        </authorList>
    </citation>
    <scope>NUCLEOTIDE SEQUENCE [LARGE SCALE GENOMIC DNA]</scope>
    <source>
        <strain evidence="2 3">CBS 136260</strain>
    </source>
</reference>
<feature type="region of interest" description="Disordered" evidence="1">
    <location>
        <begin position="13"/>
        <end position="42"/>
    </location>
</feature>
<keyword evidence="3" id="KW-1185">Reference proteome</keyword>
<evidence type="ECO:0000313" key="3">
    <source>
        <dbReference type="Proteomes" id="UP000091918"/>
    </source>
</evidence>
<name>A0A1B7NKR2_9EURO</name>
<dbReference type="EMBL" id="LGUA01002684">
    <property type="protein sequence ID" value="OAX77368.1"/>
    <property type="molecule type" value="Genomic_DNA"/>
</dbReference>
<accession>A0A1B7NKR2</accession>